<dbReference type="Proteomes" id="UP001152320">
    <property type="component" value="Chromosome 2"/>
</dbReference>
<keyword evidence="9" id="KW-1185">Reference proteome</keyword>
<protein>
    <submittedName>
        <fullName evidence="8">Deleted in malignant brain tumors 1 protein</fullName>
    </submittedName>
</protein>
<comment type="caution">
    <text evidence="6">Lacks conserved residue(s) required for the propagation of feature annotation.</text>
</comment>
<dbReference type="FunFam" id="3.10.250.10:FF:000007">
    <property type="entry name" value="Soluble scavenger receptor cysteine-rich domain-containing protein SSC5D"/>
    <property type="match status" value="1"/>
</dbReference>
<evidence type="ECO:0000313" key="9">
    <source>
        <dbReference type="Proteomes" id="UP001152320"/>
    </source>
</evidence>
<dbReference type="InterPro" id="IPR036772">
    <property type="entry name" value="SRCR-like_dom_sf"/>
</dbReference>
<dbReference type="Pfam" id="PF00530">
    <property type="entry name" value="SRCR"/>
    <property type="match status" value="2"/>
</dbReference>
<dbReference type="PRINTS" id="PR00258">
    <property type="entry name" value="SPERACTRCPTR"/>
</dbReference>
<evidence type="ECO:0000256" key="1">
    <source>
        <dbReference type="ARBA" id="ARBA00022729"/>
    </source>
</evidence>
<dbReference type="SMART" id="SM00202">
    <property type="entry name" value="SR"/>
    <property type="match status" value="2"/>
</dbReference>
<dbReference type="SUPFAM" id="SSF56487">
    <property type="entry name" value="SRCR-like"/>
    <property type="match status" value="2"/>
</dbReference>
<evidence type="ECO:0000256" key="5">
    <source>
        <dbReference type="ARBA" id="ARBA00023180"/>
    </source>
</evidence>
<feature type="disulfide bond" evidence="6">
    <location>
        <begin position="29"/>
        <end position="93"/>
    </location>
</feature>
<dbReference type="EMBL" id="JAIZAY010000002">
    <property type="protein sequence ID" value="KAJ8046184.1"/>
    <property type="molecule type" value="Genomic_DNA"/>
</dbReference>
<name>A0A9Q1HGZ3_HOLLE</name>
<feature type="domain" description="SRCR" evidence="7">
    <location>
        <begin position="123"/>
        <end position="224"/>
    </location>
</feature>
<keyword evidence="3 6" id="KW-1015">Disulfide bond</keyword>
<keyword evidence="4" id="KW-0675">Receptor</keyword>
<comment type="caution">
    <text evidence="8">The sequence shown here is derived from an EMBL/GenBank/DDBJ whole genome shotgun (WGS) entry which is preliminary data.</text>
</comment>
<evidence type="ECO:0000256" key="2">
    <source>
        <dbReference type="ARBA" id="ARBA00022737"/>
    </source>
</evidence>
<feature type="disulfide bond" evidence="6">
    <location>
        <begin position="73"/>
        <end position="83"/>
    </location>
</feature>
<dbReference type="GO" id="GO:0016020">
    <property type="term" value="C:membrane"/>
    <property type="evidence" value="ECO:0007669"/>
    <property type="project" value="InterPro"/>
</dbReference>
<evidence type="ECO:0000256" key="4">
    <source>
        <dbReference type="ARBA" id="ARBA00023170"/>
    </source>
</evidence>
<keyword evidence="5" id="KW-0325">Glycoprotein</keyword>
<keyword evidence="2" id="KW-0677">Repeat</keyword>
<reference evidence="8" key="1">
    <citation type="submission" date="2021-10" db="EMBL/GenBank/DDBJ databases">
        <title>Tropical sea cucumber genome reveals ecological adaptation and Cuvierian tubules defense mechanism.</title>
        <authorList>
            <person name="Chen T."/>
        </authorList>
    </citation>
    <scope>NUCLEOTIDE SEQUENCE</scope>
    <source>
        <strain evidence="8">Nanhai2018</strain>
        <tissue evidence="8">Muscle</tissue>
    </source>
</reference>
<feature type="disulfide bond" evidence="6">
    <location>
        <begin position="195"/>
        <end position="205"/>
    </location>
</feature>
<feature type="domain" description="SRCR" evidence="7">
    <location>
        <begin position="4"/>
        <end position="102"/>
    </location>
</feature>
<evidence type="ECO:0000256" key="6">
    <source>
        <dbReference type="PROSITE-ProRule" id="PRU00196"/>
    </source>
</evidence>
<evidence type="ECO:0000259" key="7">
    <source>
        <dbReference type="PROSITE" id="PS50287"/>
    </source>
</evidence>
<organism evidence="8 9">
    <name type="scientific">Holothuria leucospilota</name>
    <name type="common">Black long sea cucumber</name>
    <name type="synonym">Mertensiothuria leucospilota</name>
    <dbReference type="NCBI Taxonomy" id="206669"/>
    <lineage>
        <taxon>Eukaryota</taxon>
        <taxon>Metazoa</taxon>
        <taxon>Echinodermata</taxon>
        <taxon>Eleutherozoa</taxon>
        <taxon>Echinozoa</taxon>
        <taxon>Holothuroidea</taxon>
        <taxon>Aspidochirotacea</taxon>
        <taxon>Aspidochirotida</taxon>
        <taxon>Holothuriidae</taxon>
        <taxon>Holothuria</taxon>
    </lineage>
</organism>
<evidence type="ECO:0000256" key="3">
    <source>
        <dbReference type="ARBA" id="ARBA00023157"/>
    </source>
</evidence>
<proteinExistence type="predicted"/>
<keyword evidence="1" id="KW-0732">Signal</keyword>
<dbReference type="Gene3D" id="3.10.250.10">
    <property type="entry name" value="SRCR-like domain"/>
    <property type="match status" value="2"/>
</dbReference>
<dbReference type="PROSITE" id="PS50287">
    <property type="entry name" value="SRCR_2"/>
    <property type="match status" value="2"/>
</dbReference>
<dbReference type="PANTHER" id="PTHR48071">
    <property type="entry name" value="SRCR DOMAIN-CONTAINING PROTEIN"/>
    <property type="match status" value="1"/>
</dbReference>
<dbReference type="FunFam" id="3.10.250.10:FF:000001">
    <property type="entry name" value="Lysyl oxidase 4 isoform X1"/>
    <property type="match status" value="1"/>
</dbReference>
<accession>A0A9Q1HGZ3</accession>
<dbReference type="OrthoDB" id="536948at2759"/>
<dbReference type="InterPro" id="IPR001190">
    <property type="entry name" value="SRCR"/>
</dbReference>
<dbReference type="PANTHER" id="PTHR48071:SF18">
    <property type="entry name" value="DELETED IN MALIGNANT BRAIN TUMORS 1 PROTEIN-RELATED"/>
    <property type="match status" value="1"/>
</dbReference>
<sequence>MQGIRLTDGANGTFSRVDILYDDQWGTVCGDEEWDLVDARVVCHQLGFHNATKSYKNASIQGSQFYSMNNVQCHGNETSISSCRHERFQRGNCPVEAGVSCQENALINSLMLRVNTGDGLQGIRLADGLSNSSGRVEVLIDGEWGAVCEDYYGDWNLVDARVVCRQLGYNTAIAAPKQAFFGEGYGPVLIKDVQCTGKEASLSSCRQDATVYCQHHYVVGVACGGKDRSLEAKSKQGLTFFVCHDY</sequence>
<gene>
    <name evidence="8" type="ORF">HOLleu_04783</name>
</gene>
<dbReference type="AlphaFoldDB" id="A0A9Q1HGZ3"/>
<evidence type="ECO:0000313" key="8">
    <source>
        <dbReference type="EMBL" id="KAJ8046184.1"/>
    </source>
</evidence>